<accession>S8ANW9</accession>
<gene>
    <name evidence="2" type="ORF">H072_1474</name>
</gene>
<feature type="region of interest" description="Disordered" evidence="1">
    <location>
        <begin position="1"/>
        <end position="302"/>
    </location>
</feature>
<feature type="compositionally biased region" description="Gly residues" evidence="1">
    <location>
        <begin position="18"/>
        <end position="27"/>
    </location>
</feature>
<proteinExistence type="predicted"/>
<dbReference type="HOGENOM" id="CLU_921398_0_0_1"/>
<evidence type="ECO:0000313" key="3">
    <source>
        <dbReference type="Proteomes" id="UP000015100"/>
    </source>
</evidence>
<feature type="compositionally biased region" description="Basic and acidic residues" evidence="1">
    <location>
        <begin position="31"/>
        <end position="43"/>
    </location>
</feature>
<dbReference type="AlphaFoldDB" id="S8ANW9"/>
<feature type="compositionally biased region" description="Basic and acidic residues" evidence="1">
    <location>
        <begin position="262"/>
        <end position="302"/>
    </location>
</feature>
<feature type="compositionally biased region" description="Basic and acidic residues" evidence="1">
    <location>
        <begin position="211"/>
        <end position="240"/>
    </location>
</feature>
<evidence type="ECO:0000313" key="2">
    <source>
        <dbReference type="EMBL" id="EPS44549.1"/>
    </source>
</evidence>
<feature type="compositionally biased region" description="Polar residues" evidence="1">
    <location>
        <begin position="85"/>
        <end position="106"/>
    </location>
</feature>
<dbReference type="OMA" id="KEKKWYG"/>
<feature type="compositionally biased region" description="Polar residues" evidence="1">
    <location>
        <begin position="1"/>
        <end position="13"/>
    </location>
</feature>
<comment type="caution">
    <text evidence="2">The sequence shown here is derived from an EMBL/GenBank/DDBJ whole genome shotgun (WGS) entry which is preliminary data.</text>
</comment>
<feature type="compositionally biased region" description="Low complexity" evidence="1">
    <location>
        <begin position="72"/>
        <end position="84"/>
    </location>
</feature>
<keyword evidence="3" id="KW-1185">Reference proteome</keyword>
<protein>
    <submittedName>
        <fullName evidence="2">Uncharacterized protein</fullName>
    </submittedName>
</protein>
<dbReference type="EMBL" id="AQGS01000043">
    <property type="protein sequence ID" value="EPS44549.1"/>
    <property type="molecule type" value="Genomic_DNA"/>
</dbReference>
<reference evidence="2 3" key="1">
    <citation type="journal article" date="2013" name="PLoS Genet.">
        <title>Genomic mechanisms accounting for the adaptation to parasitism in nematode-trapping fungi.</title>
        <authorList>
            <person name="Meerupati T."/>
            <person name="Andersson K.M."/>
            <person name="Friman E."/>
            <person name="Kumar D."/>
            <person name="Tunlid A."/>
            <person name="Ahren D."/>
        </authorList>
    </citation>
    <scope>NUCLEOTIDE SEQUENCE [LARGE SCALE GENOMIC DNA]</scope>
    <source>
        <strain evidence="2 3">CBS 200.50</strain>
    </source>
</reference>
<name>S8ANW9_DACHA</name>
<dbReference type="OrthoDB" id="5388207at2759"/>
<feature type="compositionally biased region" description="Gly residues" evidence="1">
    <location>
        <begin position="150"/>
        <end position="169"/>
    </location>
</feature>
<sequence length="302" mass="31395">METINQATSSLKNTIWGEGNGETGRGAGTHYEVHKSMVDDTVRESSFSGRLESDPDAEGAYQPDQNDTARRPQGPTSTGGQPQGANVTGETEGTNKNPFSSSNEPNTGFGGGGAQPSVTADPSYAQQNTPKHQGGDRPNAEPDTASTGSGNSGVSGGPSGGSMGGGVGGMKLPDSENDSKGEGTGTLYEKSTGLAADGGDFDATRPGAAREAQRLMDEKGITHGDVEGTNEPPKEKKWYGVDHSGFGGHGSHSNKRPSVSKSSDDNVPHDEHVDHQENIEEHGEKKGLTQKIKEKLHHSSSD</sequence>
<organism evidence="2 3">
    <name type="scientific">Dactylellina haptotyla (strain CBS 200.50)</name>
    <name type="common">Nematode-trapping fungus</name>
    <name type="synonym">Monacrosporium haptotylum</name>
    <dbReference type="NCBI Taxonomy" id="1284197"/>
    <lineage>
        <taxon>Eukaryota</taxon>
        <taxon>Fungi</taxon>
        <taxon>Dikarya</taxon>
        <taxon>Ascomycota</taxon>
        <taxon>Pezizomycotina</taxon>
        <taxon>Orbiliomycetes</taxon>
        <taxon>Orbiliales</taxon>
        <taxon>Orbiliaceae</taxon>
        <taxon>Dactylellina</taxon>
    </lineage>
</organism>
<feature type="compositionally biased region" description="Polar residues" evidence="1">
    <location>
        <begin position="116"/>
        <end position="131"/>
    </location>
</feature>
<dbReference type="Proteomes" id="UP000015100">
    <property type="component" value="Unassembled WGS sequence"/>
</dbReference>
<reference evidence="3" key="2">
    <citation type="submission" date="2013-04" db="EMBL/GenBank/DDBJ databases">
        <title>Genomic mechanisms accounting for the adaptation to parasitism in nematode-trapping fungi.</title>
        <authorList>
            <person name="Ahren D.G."/>
        </authorList>
    </citation>
    <scope>NUCLEOTIDE SEQUENCE [LARGE SCALE GENOMIC DNA]</scope>
    <source>
        <strain evidence="3">CBS 200.50</strain>
    </source>
</reference>
<dbReference type="STRING" id="1284197.S8ANW9"/>
<evidence type="ECO:0000256" key="1">
    <source>
        <dbReference type="SAM" id="MobiDB-lite"/>
    </source>
</evidence>